<dbReference type="VEuPathDB" id="FungiDB:AMAG_17513"/>
<evidence type="ECO:0000256" key="1">
    <source>
        <dbReference type="ARBA" id="ARBA00022737"/>
    </source>
</evidence>
<evidence type="ECO:0000313" key="6">
    <source>
        <dbReference type="Proteomes" id="UP000054350"/>
    </source>
</evidence>
<dbReference type="InterPro" id="IPR026003">
    <property type="entry name" value="Cohesin_HEAT"/>
</dbReference>
<gene>
    <name evidence="5" type="ORF">AMAG_17513</name>
</gene>
<dbReference type="GO" id="GO:0019887">
    <property type="term" value="F:protein kinase regulator activity"/>
    <property type="evidence" value="ECO:0007669"/>
    <property type="project" value="TreeGrafter"/>
</dbReference>
<feature type="repeat" description="HEAT" evidence="2">
    <location>
        <begin position="1580"/>
        <end position="1616"/>
    </location>
</feature>
<feature type="domain" description="TOG" evidence="4">
    <location>
        <begin position="1180"/>
        <end position="1406"/>
    </location>
</feature>
<reference evidence="5 6" key="1">
    <citation type="submission" date="2009-11" db="EMBL/GenBank/DDBJ databases">
        <title>Annotation of Allomyces macrogynus ATCC 38327.</title>
        <authorList>
            <consortium name="The Broad Institute Genome Sequencing Platform"/>
            <person name="Russ C."/>
            <person name="Cuomo C."/>
            <person name="Burger G."/>
            <person name="Gray M.W."/>
            <person name="Holland P.W.H."/>
            <person name="King N."/>
            <person name="Lang F.B.F."/>
            <person name="Roger A.J."/>
            <person name="Ruiz-Trillo I."/>
            <person name="Young S.K."/>
            <person name="Zeng Q."/>
            <person name="Gargeya S."/>
            <person name="Fitzgerald M."/>
            <person name="Haas B."/>
            <person name="Abouelleil A."/>
            <person name="Alvarado L."/>
            <person name="Arachchi H.M."/>
            <person name="Berlin A."/>
            <person name="Chapman S.B."/>
            <person name="Gearin G."/>
            <person name="Goldberg J."/>
            <person name="Griggs A."/>
            <person name="Gujja S."/>
            <person name="Hansen M."/>
            <person name="Heiman D."/>
            <person name="Howarth C."/>
            <person name="Larimer J."/>
            <person name="Lui A."/>
            <person name="MacDonald P.J.P."/>
            <person name="McCowen C."/>
            <person name="Montmayeur A."/>
            <person name="Murphy C."/>
            <person name="Neiman D."/>
            <person name="Pearson M."/>
            <person name="Priest M."/>
            <person name="Roberts A."/>
            <person name="Saif S."/>
            <person name="Shea T."/>
            <person name="Sisk P."/>
            <person name="Stolte C."/>
            <person name="Sykes S."/>
            <person name="Wortman J."/>
            <person name="Nusbaum C."/>
            <person name="Birren B."/>
        </authorList>
    </citation>
    <scope>NUCLEOTIDE SEQUENCE [LARGE SCALE GENOMIC DNA]</scope>
    <source>
        <strain evidence="5 6">ATCC 38327</strain>
    </source>
</reference>
<feature type="region of interest" description="Disordered" evidence="3">
    <location>
        <begin position="1656"/>
        <end position="1684"/>
    </location>
</feature>
<dbReference type="InterPro" id="IPR011989">
    <property type="entry name" value="ARM-like"/>
</dbReference>
<keyword evidence="1" id="KW-0677">Repeat</keyword>
<dbReference type="InterPro" id="IPR034085">
    <property type="entry name" value="TOG"/>
</dbReference>
<feature type="repeat" description="HEAT" evidence="2">
    <location>
        <begin position="1347"/>
        <end position="1383"/>
    </location>
</feature>
<name>A0A0L0TF36_ALLM3</name>
<feature type="compositionally biased region" description="Acidic residues" evidence="3">
    <location>
        <begin position="1664"/>
        <end position="1678"/>
    </location>
</feature>
<dbReference type="eggNOG" id="KOG1242">
    <property type="taxonomic scope" value="Eukaryota"/>
</dbReference>
<dbReference type="GO" id="GO:0034198">
    <property type="term" value="P:cellular response to amino acid starvation"/>
    <property type="evidence" value="ECO:0007669"/>
    <property type="project" value="TreeGrafter"/>
</dbReference>
<dbReference type="SMART" id="SM01349">
    <property type="entry name" value="TOG"/>
    <property type="match status" value="1"/>
</dbReference>
<feature type="compositionally biased region" description="Low complexity" evidence="3">
    <location>
        <begin position="680"/>
        <end position="689"/>
    </location>
</feature>
<feature type="repeat" description="HEAT" evidence="2">
    <location>
        <begin position="2089"/>
        <end position="2125"/>
    </location>
</feature>
<protein>
    <recommendedName>
        <fullName evidence="4">TOG domain-containing protein</fullName>
    </recommendedName>
</protein>
<dbReference type="STRING" id="578462.A0A0L0TF36"/>
<feature type="compositionally biased region" description="Acidic residues" evidence="3">
    <location>
        <begin position="2436"/>
        <end position="2450"/>
    </location>
</feature>
<feature type="non-terminal residue" evidence="5">
    <location>
        <position position="2529"/>
    </location>
</feature>
<evidence type="ECO:0000256" key="3">
    <source>
        <dbReference type="SAM" id="MobiDB-lite"/>
    </source>
</evidence>
<dbReference type="GO" id="GO:0006417">
    <property type="term" value="P:regulation of translation"/>
    <property type="evidence" value="ECO:0007669"/>
    <property type="project" value="TreeGrafter"/>
</dbReference>
<dbReference type="Pfam" id="PF24984">
    <property type="entry name" value="HEAT_EF3_GNC1"/>
    <property type="match status" value="1"/>
</dbReference>
<organism evidence="5 6">
    <name type="scientific">Allomyces macrogynus (strain ATCC 38327)</name>
    <name type="common">Allomyces javanicus var. macrogynus</name>
    <dbReference type="NCBI Taxonomy" id="578462"/>
    <lineage>
        <taxon>Eukaryota</taxon>
        <taxon>Fungi</taxon>
        <taxon>Fungi incertae sedis</taxon>
        <taxon>Blastocladiomycota</taxon>
        <taxon>Blastocladiomycetes</taxon>
        <taxon>Blastocladiales</taxon>
        <taxon>Blastocladiaceae</taxon>
        <taxon>Allomyces</taxon>
    </lineage>
</organism>
<dbReference type="PANTHER" id="PTHR23346">
    <property type="entry name" value="TRANSLATIONAL ACTIVATOR GCN1-RELATED"/>
    <property type="match status" value="1"/>
</dbReference>
<keyword evidence="6" id="KW-1185">Reference proteome</keyword>
<feature type="region of interest" description="Disordered" evidence="3">
    <location>
        <begin position="2165"/>
        <end position="2193"/>
    </location>
</feature>
<dbReference type="OrthoDB" id="5148094at2759"/>
<evidence type="ECO:0000313" key="5">
    <source>
        <dbReference type="EMBL" id="KNE73362.1"/>
    </source>
</evidence>
<proteinExistence type="predicted"/>
<dbReference type="Pfam" id="PF12765">
    <property type="entry name" value="Cohesin_HEAT"/>
    <property type="match status" value="3"/>
</dbReference>
<feature type="compositionally biased region" description="Acidic residues" evidence="3">
    <location>
        <begin position="2173"/>
        <end position="2187"/>
    </location>
</feature>
<evidence type="ECO:0000259" key="4">
    <source>
        <dbReference type="SMART" id="SM01349"/>
    </source>
</evidence>
<dbReference type="PANTHER" id="PTHR23346:SF7">
    <property type="entry name" value="STALLED RIBOSOME SENSOR GCN1"/>
    <property type="match status" value="1"/>
</dbReference>
<dbReference type="GO" id="GO:0005829">
    <property type="term" value="C:cytosol"/>
    <property type="evidence" value="ECO:0007669"/>
    <property type="project" value="TreeGrafter"/>
</dbReference>
<feature type="repeat" description="HEAT" evidence="2">
    <location>
        <begin position="1465"/>
        <end position="1503"/>
    </location>
</feature>
<reference evidence="6" key="2">
    <citation type="submission" date="2009-11" db="EMBL/GenBank/DDBJ databases">
        <title>The Genome Sequence of Allomyces macrogynus strain ATCC 38327.</title>
        <authorList>
            <consortium name="The Broad Institute Genome Sequencing Platform"/>
            <person name="Russ C."/>
            <person name="Cuomo C."/>
            <person name="Shea T."/>
            <person name="Young S.K."/>
            <person name="Zeng Q."/>
            <person name="Koehrsen M."/>
            <person name="Haas B."/>
            <person name="Borodovsky M."/>
            <person name="Guigo R."/>
            <person name="Alvarado L."/>
            <person name="Berlin A."/>
            <person name="Borenstein D."/>
            <person name="Chen Z."/>
            <person name="Engels R."/>
            <person name="Freedman E."/>
            <person name="Gellesch M."/>
            <person name="Goldberg J."/>
            <person name="Griggs A."/>
            <person name="Gujja S."/>
            <person name="Heiman D."/>
            <person name="Hepburn T."/>
            <person name="Howarth C."/>
            <person name="Jen D."/>
            <person name="Larson L."/>
            <person name="Lewis B."/>
            <person name="Mehta T."/>
            <person name="Park D."/>
            <person name="Pearson M."/>
            <person name="Roberts A."/>
            <person name="Saif S."/>
            <person name="Shenoy N."/>
            <person name="Sisk P."/>
            <person name="Stolte C."/>
            <person name="Sykes S."/>
            <person name="Walk T."/>
            <person name="White J."/>
            <person name="Yandava C."/>
            <person name="Burger G."/>
            <person name="Gray M.W."/>
            <person name="Holland P.W.H."/>
            <person name="King N."/>
            <person name="Lang F.B.F."/>
            <person name="Roger A.J."/>
            <person name="Ruiz-Trillo I."/>
            <person name="Lander E."/>
            <person name="Nusbaum C."/>
        </authorList>
    </citation>
    <scope>NUCLEOTIDE SEQUENCE [LARGE SCALE GENOMIC DNA]</scope>
    <source>
        <strain evidence="6">ATCC 38327</strain>
    </source>
</reference>
<dbReference type="SUPFAM" id="SSF48371">
    <property type="entry name" value="ARM repeat"/>
    <property type="match status" value="3"/>
</dbReference>
<dbReference type="InterPro" id="IPR021133">
    <property type="entry name" value="HEAT_type_2"/>
</dbReference>
<feature type="repeat" description="HEAT" evidence="2">
    <location>
        <begin position="2352"/>
        <end position="2388"/>
    </location>
</feature>
<feature type="region of interest" description="Disordered" evidence="3">
    <location>
        <begin position="650"/>
        <end position="689"/>
    </location>
</feature>
<feature type="region of interest" description="Disordered" evidence="3">
    <location>
        <begin position="2428"/>
        <end position="2456"/>
    </location>
</feature>
<dbReference type="PROSITE" id="PS50077">
    <property type="entry name" value="HEAT_REPEAT"/>
    <property type="match status" value="5"/>
</dbReference>
<accession>A0A0L0TF36</accession>
<evidence type="ECO:0000256" key="2">
    <source>
        <dbReference type="PROSITE-ProRule" id="PRU00103"/>
    </source>
</evidence>
<dbReference type="InterPro" id="IPR016024">
    <property type="entry name" value="ARM-type_fold"/>
</dbReference>
<dbReference type="EMBL" id="GG745396">
    <property type="protein sequence ID" value="KNE73362.1"/>
    <property type="molecule type" value="Genomic_DNA"/>
</dbReference>
<dbReference type="Proteomes" id="UP000054350">
    <property type="component" value="Unassembled WGS sequence"/>
</dbReference>
<sequence length="2529" mass="274779">MDPVAKLPALFGECGGAILDDWIENQILPLVDEQDARVLSPEVVKTMVHLTVHRYATLPKRTRRAPLALYRAMLDASSSDAKLRGSLIEAAVKVVDTAVIRPTGASGKSVHVVPLPSITYALQWVDEAIRALGKALPPRLFAIHCTLVALTLIHPNATTTTPVRAFGDKFFWHDYPQRKELAPIVVEWIVAEKLGSDATVVLGSFAVLAHLVAGQTVAWNHAWMPMLSKHLMTCKVPVPNRVLRAVKPLLRHMPMDEVLQTSEKIFLRSPEVILPFLAVLVTCSAETSVAVKDAVATAIASQLSSTNDANVALAQTVFVGLWKLGNDAARTALVGKALLAIAKCGTWQQKKHVYASLKQAMLSAADLDTLVKNSKAESNDQVAVAIFELLAQYPDAVDKLLAAWSRVNEKIRKFVFQVLYDAKIDLPVDKLAIATDHVALALVLRQNAFDAKRDAKKLAAFLAIKSSAVDAYYVHALNGLMAADGTVLTADQLHTSLLLVLASPHATLLQHTTHPAVLAALRAHTDAHMRTPHVAPIARKRFLHLLHHLKAEATLVDFVLVAHHPCLPEDMWSSLAFHCHVHLDQWLPTHAKEVVAIVKTALTAEQPWAQQAALRATSTLLWIDADLMPEFAATAQTLIADTRKSKAAKAKAKAAENAANAHAPGRSPVAERKGAAAGRPASAGKPAVGKASAKKGAAAPAVAAAPPEPAVPDVDHTQLVVDLICAMTKHGSSLDAVITVLVDLLQEIRHTSLIDVTEAWRNVCGSLDPALDNVRVLMAALLVGLPAKGQGVPTASQDEMVSSLLFQVAVKTTSEPMTPVAFLVLHQIMTRVFDASVARTRTNDKVVLNRVLDHVTFFVDVAAQHATLAISPVMPMTTLMHQLIDALTIWKKQAAKAHEALVTLCHACPEPRAEHLEILKNGCMSGKDSVTAACLEATLYVHAEFSTEFRVLILALACHPEYADLAQQVIERHELVLNLDDAPVLFALSERAPVASCAAACVKALLARDEKATQKVIGNLHVQQFQRYKAIMHVPVEYDQFGMKIEKEVDTVTPRVGLVECLAGVLAHLPTKDVTPALKQWIPLLDDEAHDVHIALVHALRALIQAHKESARECIAVLQAHAKHKSDDVREAMVVLTAQCAQHLSPKDPQLKEIVAIMIAALRTPSESVQVAVAQGLGGLPVDPRTVYPQLMETLFADSKYAVQRGSAYGLAGLIKAHKSLIKEYELVKTIKDRLQQKELASRQGALLLLETCTLLLGRMFEPWLIQCMPALLALFSDTNAAVRQATGDTARVMMQNISSHAVKLLMPTMMEGLKSDQWRTKKASIELLSSMAYCAPAHLSSALPILIPALLESLADSHLQVSKASREALNTFGSVIHNPEIQVMVPLLMEALVNEAKVVPALHTLAATTFEHYLDPPSLALIAPIVNQGLSARLAESKCAAAQILGNLTSLAPAKELLHYVRNLTPPLLRVLADAVPKTRSMAARTLGVLVRSLGQTTFPALVGDLFRVLETSTSAVDKSGAAQGLSEVLAALGSEVVTQWMPTILAGLNSNKRDGYLVLLVYLPMTYGPDYTQYIPQVLPSVLAGLSDESEMVRDSALKAAQIVIDMFNATAIDLLLPELIRGVFDPNWRIRQSSVHLLGDMLGRIMGQKVKAPKKDGNDVVGEDGEGAEGEDEEEQPRVTHTHTQQIKMLVEALGVDMYQKTLASLYILRCDASGMVRQTAIGVWRMLVSNTPRQLKDILPVLLQIVLEHLAKERTAEVADEDVSDGEGGYVDDMDDIVDTAAQTLGDIVRKLGDGILDQMMPVLNAQFDASPRGVCRALVHVMRAAGRHNTQAKLEGDEPRAVIAQQRAAWRLSWPLSWHALMRHVTAMTGPLIRIMGDRISPVVKALILEAVAALLQRVGILLKPFIPQLSRTLLKQLTAGDDARVVARARDAMVALVALHPRPDALITELLDLLNNATDARAQAAIAHVLAAAVPCAKDPAPTRSMAARTLGVLVRSLGQTTFPALVGDLFRVLETSTSAVDKSGAAQGLSEVLAALGSEVVTQWMPTILAGLNSNKRDGYLVLLVYLPMTYGPDYTQYIPQVLPSVLAGLSDESEMVRDSALKAAQIVIDMFNATAIDLLLPELIRGVFDPNWRIRQSSVHLLGDMLGRIMGQKVKAPKKDGNDVVGEDGEGAEGEDEEEQPRVTHTHTQQIKMLVEALGVDMYQKTLASLYILRCDASGMVRQTAIGVWRMLVSNTPRQLKDILPVLLQIVLEHLAKERPAPFLRGLQHVMSVRGHVVLPVLLPSLLEKGLSEVLAALGSEVLTQWMPTILAGLNSNKRDGYLVLLVYLPMTYGPDYTQYIPQVLPSVLAGLSDESEMVRDSALKAAQIVIDMFNATAIDLLLPELIRGVFDPNWRIRQSSVHLLGDMLGRIMGQKVKAPKKDGNDVVGEDGEGAEGEDEEEQPRVTHTHTQQIKMLVEALGVDMYQKTLASLYILRCDASGMVRQTAIGVWRMLVSNTPRQLKDILPVLLQIVLEHLAKE</sequence>
<dbReference type="Pfam" id="PF24987">
    <property type="entry name" value="HEAT_EF3_N"/>
    <property type="match status" value="1"/>
</dbReference>
<dbReference type="Gene3D" id="1.25.10.10">
    <property type="entry name" value="Leucine-rich Repeat Variant"/>
    <property type="match status" value="6"/>
</dbReference>